<dbReference type="STRING" id="1185767.IIF7_02195"/>
<reference evidence="3 4" key="1">
    <citation type="submission" date="2013-04" db="EMBL/GenBank/DDBJ databases">
        <title>Zunongwangia sp. 22II14-10F7 Genome Sequencing.</title>
        <authorList>
            <person name="Lai Q."/>
            <person name="Shao Z."/>
        </authorList>
    </citation>
    <scope>NUCLEOTIDE SEQUENCE [LARGE SCALE GENOMIC DNA]</scope>
    <source>
        <strain evidence="3 4">22II14-10F7</strain>
    </source>
</reference>
<accession>A0A1Y1TAF6</accession>
<dbReference type="GO" id="GO:0080120">
    <property type="term" value="P:CAAX-box protein maturation"/>
    <property type="evidence" value="ECO:0007669"/>
    <property type="project" value="UniProtKB-ARBA"/>
</dbReference>
<dbReference type="EMBL" id="ARYN01000001">
    <property type="protein sequence ID" value="ORL47534.1"/>
    <property type="molecule type" value="Genomic_DNA"/>
</dbReference>
<feature type="transmembrane region" description="Helical" evidence="1">
    <location>
        <begin position="209"/>
        <end position="225"/>
    </location>
</feature>
<keyword evidence="4" id="KW-1185">Reference proteome</keyword>
<evidence type="ECO:0000256" key="1">
    <source>
        <dbReference type="SAM" id="Phobius"/>
    </source>
</evidence>
<feature type="transmembrane region" description="Helical" evidence="1">
    <location>
        <begin position="237"/>
        <end position="255"/>
    </location>
</feature>
<dbReference type="InterPro" id="IPR003675">
    <property type="entry name" value="Rce1/LyrA-like_dom"/>
</dbReference>
<keyword evidence="1" id="KW-0472">Membrane</keyword>
<feature type="transmembrane region" description="Helical" evidence="1">
    <location>
        <begin position="135"/>
        <end position="156"/>
    </location>
</feature>
<keyword evidence="3" id="KW-0645">Protease</keyword>
<dbReference type="Proteomes" id="UP000192746">
    <property type="component" value="Unassembled WGS sequence"/>
</dbReference>
<dbReference type="RefSeq" id="WP_084840016.1">
    <property type="nucleotide sequence ID" value="NZ_ARYN01000001.1"/>
</dbReference>
<organism evidence="3 4">
    <name type="scientific">Zunongwangia atlantica 22II14-10F7</name>
    <dbReference type="NCBI Taxonomy" id="1185767"/>
    <lineage>
        <taxon>Bacteria</taxon>
        <taxon>Pseudomonadati</taxon>
        <taxon>Bacteroidota</taxon>
        <taxon>Flavobacteriia</taxon>
        <taxon>Flavobacteriales</taxon>
        <taxon>Flavobacteriaceae</taxon>
        <taxon>Zunongwangia</taxon>
    </lineage>
</organism>
<protein>
    <submittedName>
        <fullName evidence="3">CAAX amino terminal protease</fullName>
    </submittedName>
</protein>
<feature type="transmembrane region" description="Helical" evidence="1">
    <location>
        <begin position="267"/>
        <end position="288"/>
    </location>
</feature>
<evidence type="ECO:0000313" key="3">
    <source>
        <dbReference type="EMBL" id="ORL47534.1"/>
    </source>
</evidence>
<dbReference type="GO" id="GO:0006508">
    <property type="term" value="P:proteolysis"/>
    <property type="evidence" value="ECO:0007669"/>
    <property type="project" value="UniProtKB-KW"/>
</dbReference>
<dbReference type="AlphaFoldDB" id="A0A1Y1TAF6"/>
<feature type="transmembrane region" description="Helical" evidence="1">
    <location>
        <begin position="177"/>
        <end position="197"/>
    </location>
</feature>
<keyword evidence="1" id="KW-1133">Transmembrane helix</keyword>
<proteinExistence type="predicted"/>
<keyword evidence="1" id="KW-0812">Transmembrane</keyword>
<gene>
    <name evidence="3" type="ORF">IIF7_02195</name>
</gene>
<evidence type="ECO:0000259" key="2">
    <source>
        <dbReference type="Pfam" id="PF02517"/>
    </source>
</evidence>
<sequence>MYIEQAFKSKNNAWRYVLGTVVTIVAMFAGQIPLAVAVIFKLGVTADFGTMDEATMMSALDSNLTFFFLLLSFAIGLGALLFLVKNLHRQTFTELTTSRKKIDWGRFWFSFGLIVILNVTLILVDYFFISPQDYTINFNLVPFLILAGISIVMVPLQTSFEEYLFRGYLMQGIGIKTGYRWIPLVITSVVFGGLHYWNPEVTQMGDMVMVTYIGTGFMLGIMTLMDEGLELPLGFHAANNMVAALLVTADWTAFNTESIFRDVSSPVAGWDVWISVLVIYPLILLVYAKKYNWRNWGDRLFGKVEKPEVIETYGVADIEDLSEIREDY</sequence>
<evidence type="ECO:0000313" key="4">
    <source>
        <dbReference type="Proteomes" id="UP000192746"/>
    </source>
</evidence>
<dbReference type="GO" id="GO:0004175">
    <property type="term" value="F:endopeptidase activity"/>
    <property type="evidence" value="ECO:0007669"/>
    <property type="project" value="UniProtKB-ARBA"/>
</dbReference>
<name>A0A1Y1TAF6_9FLAO</name>
<dbReference type="OrthoDB" id="2806188at2"/>
<feature type="transmembrane region" description="Helical" evidence="1">
    <location>
        <begin position="64"/>
        <end position="84"/>
    </location>
</feature>
<dbReference type="Pfam" id="PF02517">
    <property type="entry name" value="Rce1-like"/>
    <property type="match status" value="1"/>
</dbReference>
<comment type="caution">
    <text evidence="3">The sequence shown here is derived from an EMBL/GenBank/DDBJ whole genome shotgun (WGS) entry which is preliminary data.</text>
</comment>
<keyword evidence="3" id="KW-0378">Hydrolase</keyword>
<feature type="domain" description="CAAX prenyl protease 2/Lysostaphin resistance protein A-like" evidence="2">
    <location>
        <begin position="149"/>
        <end position="242"/>
    </location>
</feature>
<feature type="transmembrane region" description="Helical" evidence="1">
    <location>
        <begin position="16"/>
        <end position="44"/>
    </location>
</feature>
<feature type="transmembrane region" description="Helical" evidence="1">
    <location>
        <begin position="105"/>
        <end position="129"/>
    </location>
</feature>